<proteinExistence type="inferred from homology"/>
<dbReference type="AlphaFoldDB" id="A0A8B6HLB6"/>
<organism evidence="4 5">
    <name type="scientific">Mytilus galloprovincialis</name>
    <name type="common">Mediterranean mussel</name>
    <dbReference type="NCBI Taxonomy" id="29158"/>
    <lineage>
        <taxon>Eukaryota</taxon>
        <taxon>Metazoa</taxon>
        <taxon>Spiralia</taxon>
        <taxon>Lophotrochozoa</taxon>
        <taxon>Mollusca</taxon>
        <taxon>Bivalvia</taxon>
        <taxon>Autobranchia</taxon>
        <taxon>Pteriomorphia</taxon>
        <taxon>Mytilida</taxon>
        <taxon>Mytiloidea</taxon>
        <taxon>Mytilidae</taxon>
        <taxon>Mytilinae</taxon>
        <taxon>Mytilus</taxon>
    </lineage>
</organism>
<comment type="caution">
    <text evidence="4">The sequence shown here is derived from an EMBL/GenBank/DDBJ whole genome shotgun (WGS) entry which is preliminary data.</text>
</comment>
<dbReference type="GO" id="GO:0005758">
    <property type="term" value="C:mitochondrial intermembrane space"/>
    <property type="evidence" value="ECO:0007669"/>
    <property type="project" value="TreeGrafter"/>
</dbReference>
<keyword evidence="2" id="KW-1015">Disulfide bond</keyword>
<evidence type="ECO:0000256" key="2">
    <source>
        <dbReference type="ARBA" id="ARBA00023157"/>
    </source>
</evidence>
<dbReference type="PANTHER" id="PTHR46403">
    <property type="entry name" value="TP53-REGULATED INHIBITOR OF APOPTOSIS 1"/>
    <property type="match status" value="1"/>
</dbReference>
<dbReference type="GO" id="GO:0005634">
    <property type="term" value="C:nucleus"/>
    <property type="evidence" value="ECO:0007669"/>
    <property type="project" value="TreeGrafter"/>
</dbReference>
<dbReference type="PANTHER" id="PTHR46403:SF1">
    <property type="entry name" value="TP53-REGULATED INHIBITOR OF APOPTOSIS 1"/>
    <property type="match status" value="1"/>
</dbReference>
<name>A0A8B6HLB6_MYTGA</name>
<gene>
    <name evidence="4" type="ORF">MGAL_10B011746</name>
</gene>
<dbReference type="Proteomes" id="UP000596742">
    <property type="component" value="Unassembled WGS sequence"/>
</dbReference>
<reference evidence="4" key="1">
    <citation type="submission" date="2018-11" db="EMBL/GenBank/DDBJ databases">
        <authorList>
            <person name="Alioto T."/>
            <person name="Alioto T."/>
        </authorList>
    </citation>
    <scope>NUCLEOTIDE SEQUENCE</scope>
</reference>
<evidence type="ECO:0000313" key="5">
    <source>
        <dbReference type="Proteomes" id="UP000596742"/>
    </source>
</evidence>
<keyword evidence="5" id="KW-1185">Reference proteome</keyword>
<dbReference type="Pfam" id="PF05254">
    <property type="entry name" value="UPF0203"/>
    <property type="match status" value="1"/>
</dbReference>
<dbReference type="InterPro" id="IPR007918">
    <property type="entry name" value="MDM35_apoptosis"/>
</dbReference>
<sequence>MFVLDYLPYYLFTLPVKKMNSIGEECQELKVAYDSCFNKWFAEQFLKGNTNDPCKALFGVYQTCVKKAILEKKLDLGEIEKDVLGTDREEKKP</sequence>
<evidence type="ECO:0000256" key="3">
    <source>
        <dbReference type="ARBA" id="ARBA00023706"/>
    </source>
</evidence>
<evidence type="ECO:0000256" key="1">
    <source>
        <dbReference type="ARBA" id="ARBA00006196"/>
    </source>
</evidence>
<protein>
    <submittedName>
        <fullName evidence="4">TRIAP1/MDM35 family protein</fullName>
    </submittedName>
</protein>
<dbReference type="GO" id="GO:0005829">
    <property type="term" value="C:cytosol"/>
    <property type="evidence" value="ECO:0007669"/>
    <property type="project" value="TreeGrafter"/>
</dbReference>
<accession>A0A8B6HLB6</accession>
<comment type="similarity">
    <text evidence="1">Belongs to the TRIAP1/MDM35 family.</text>
</comment>
<dbReference type="GO" id="GO:1990050">
    <property type="term" value="F:phosphatidic acid transfer activity"/>
    <property type="evidence" value="ECO:0007669"/>
    <property type="project" value="TreeGrafter"/>
</dbReference>
<dbReference type="OrthoDB" id="19091at2759"/>
<dbReference type="EMBL" id="UYJE01010173">
    <property type="protein sequence ID" value="VDI80427.1"/>
    <property type="molecule type" value="Genomic_DNA"/>
</dbReference>
<dbReference type="GO" id="GO:0045332">
    <property type="term" value="P:phospholipid translocation"/>
    <property type="evidence" value="ECO:0007669"/>
    <property type="project" value="TreeGrafter"/>
</dbReference>
<dbReference type="PROSITE" id="PS51808">
    <property type="entry name" value="CHCH"/>
    <property type="match status" value="1"/>
</dbReference>
<evidence type="ECO:0000313" key="4">
    <source>
        <dbReference type="EMBL" id="VDI80427.1"/>
    </source>
</evidence>
<comment type="catalytic activity">
    <reaction evidence="3">
        <text>a 1,2-diacyl-sn-glycero-3-phosphate(in) = a 1,2-diacyl-sn-glycero-3-phosphate(out)</text>
        <dbReference type="Rhea" id="RHEA:36435"/>
        <dbReference type="ChEBI" id="CHEBI:58608"/>
    </reaction>
</comment>